<evidence type="ECO:0000313" key="8">
    <source>
        <dbReference type="Proteomes" id="UP001165413"/>
    </source>
</evidence>
<evidence type="ECO:0000256" key="2">
    <source>
        <dbReference type="ARBA" id="ARBA00012528"/>
    </source>
</evidence>
<dbReference type="EMBL" id="JANATA010000006">
    <property type="protein sequence ID" value="MCP3428339.1"/>
    <property type="molecule type" value="Genomic_DNA"/>
</dbReference>
<dbReference type="Gene3D" id="3.30.70.270">
    <property type="match status" value="1"/>
</dbReference>
<evidence type="ECO:0000259" key="5">
    <source>
        <dbReference type="PROSITE" id="PS50110"/>
    </source>
</evidence>
<dbReference type="PROSITE" id="PS50887">
    <property type="entry name" value="GGDEF"/>
    <property type="match status" value="1"/>
</dbReference>
<comment type="catalytic activity">
    <reaction evidence="3">
        <text>2 GTP = 3',3'-c-di-GMP + 2 diphosphate</text>
        <dbReference type="Rhea" id="RHEA:24898"/>
        <dbReference type="ChEBI" id="CHEBI:33019"/>
        <dbReference type="ChEBI" id="CHEBI:37565"/>
        <dbReference type="ChEBI" id="CHEBI:58805"/>
        <dbReference type="EC" id="2.7.7.65"/>
    </reaction>
</comment>
<dbReference type="GO" id="GO:1902201">
    <property type="term" value="P:negative regulation of bacterial-type flagellum-dependent cell motility"/>
    <property type="evidence" value="ECO:0007669"/>
    <property type="project" value="TreeGrafter"/>
</dbReference>
<dbReference type="InterPro" id="IPR029787">
    <property type="entry name" value="Nucleotide_cyclase"/>
</dbReference>
<dbReference type="InterPro" id="IPR001789">
    <property type="entry name" value="Sig_transdc_resp-reg_receiver"/>
</dbReference>
<dbReference type="EC" id="2.7.7.65" evidence="2"/>
<dbReference type="NCBIfam" id="TIGR00254">
    <property type="entry name" value="GGDEF"/>
    <property type="match status" value="1"/>
</dbReference>
<dbReference type="CDD" id="cd01949">
    <property type="entry name" value="GGDEF"/>
    <property type="match status" value="1"/>
</dbReference>
<dbReference type="InterPro" id="IPR043128">
    <property type="entry name" value="Rev_trsase/Diguanyl_cyclase"/>
</dbReference>
<evidence type="ECO:0000256" key="4">
    <source>
        <dbReference type="PROSITE-ProRule" id="PRU00169"/>
    </source>
</evidence>
<keyword evidence="7" id="KW-0808">Transferase</keyword>
<sequence length="299" mass="33732">MQQRSNILVVDDEPSNVQILAEGLSDDYDITVAKNGLEAFNNAQNFQPDLILLDVGLPDVDGYEVCKLLKNHDATRDIPVIFVTARDDDDDELTGLTLGAVDYVRKPFCMSLVKARVSNQLELRHKTQLLADLAMLDGLTAIPNRRHFEVEFEKSWRFAQRKQRPLSIAILDIDYFKQYNDIFGHLQGDKCLQTVAKKISDSLVRPMDFVARYGGEEFVIILLDSDLDSTIKVAEKIRKGIESLCLKHEYPTSNSWLTVSIGVATIVPQQGDNHKELLLQADKNLYHAKSMGRNRSAQA</sequence>
<dbReference type="SMART" id="SM00448">
    <property type="entry name" value="REC"/>
    <property type="match status" value="1"/>
</dbReference>
<keyword evidence="7" id="KW-0548">Nucleotidyltransferase</keyword>
<protein>
    <recommendedName>
        <fullName evidence="2">diguanylate cyclase</fullName>
        <ecNumber evidence="2">2.7.7.65</ecNumber>
    </recommendedName>
</protein>
<dbReference type="InterPro" id="IPR050469">
    <property type="entry name" value="Diguanylate_Cyclase"/>
</dbReference>
<dbReference type="FunFam" id="3.30.70.270:FF:000001">
    <property type="entry name" value="Diguanylate cyclase domain protein"/>
    <property type="match status" value="1"/>
</dbReference>
<dbReference type="PROSITE" id="PS50110">
    <property type="entry name" value="RESPONSE_REGULATORY"/>
    <property type="match status" value="1"/>
</dbReference>
<dbReference type="Gene3D" id="3.40.50.2300">
    <property type="match status" value="1"/>
</dbReference>
<accession>A0AA41X499</accession>
<dbReference type="GO" id="GO:0052621">
    <property type="term" value="F:diguanylate cyclase activity"/>
    <property type="evidence" value="ECO:0007669"/>
    <property type="project" value="UniProtKB-EC"/>
</dbReference>
<proteinExistence type="predicted"/>
<dbReference type="Pfam" id="PF00072">
    <property type="entry name" value="Response_reg"/>
    <property type="match status" value="1"/>
</dbReference>
<evidence type="ECO:0000256" key="3">
    <source>
        <dbReference type="ARBA" id="ARBA00034247"/>
    </source>
</evidence>
<dbReference type="GO" id="GO:0043709">
    <property type="term" value="P:cell adhesion involved in single-species biofilm formation"/>
    <property type="evidence" value="ECO:0007669"/>
    <property type="project" value="TreeGrafter"/>
</dbReference>
<evidence type="ECO:0000256" key="1">
    <source>
        <dbReference type="ARBA" id="ARBA00001946"/>
    </source>
</evidence>
<dbReference type="SUPFAM" id="SSF52172">
    <property type="entry name" value="CheY-like"/>
    <property type="match status" value="1"/>
</dbReference>
<dbReference type="AlphaFoldDB" id="A0AA41X499"/>
<dbReference type="InterPro" id="IPR011006">
    <property type="entry name" value="CheY-like_superfamily"/>
</dbReference>
<dbReference type="GO" id="GO:0005886">
    <property type="term" value="C:plasma membrane"/>
    <property type="evidence" value="ECO:0007669"/>
    <property type="project" value="TreeGrafter"/>
</dbReference>
<gene>
    <name evidence="7" type="ORF">NLF92_05195</name>
</gene>
<dbReference type="PANTHER" id="PTHR45138:SF9">
    <property type="entry name" value="DIGUANYLATE CYCLASE DGCM-RELATED"/>
    <property type="match status" value="1"/>
</dbReference>
<feature type="modified residue" description="4-aspartylphosphate" evidence="4">
    <location>
        <position position="54"/>
    </location>
</feature>
<dbReference type="Proteomes" id="UP001165413">
    <property type="component" value="Unassembled WGS sequence"/>
</dbReference>
<name>A0AA41X499_9ALTE</name>
<evidence type="ECO:0000259" key="6">
    <source>
        <dbReference type="PROSITE" id="PS50887"/>
    </source>
</evidence>
<dbReference type="GO" id="GO:0000160">
    <property type="term" value="P:phosphorelay signal transduction system"/>
    <property type="evidence" value="ECO:0007669"/>
    <property type="project" value="InterPro"/>
</dbReference>
<dbReference type="Pfam" id="PF00990">
    <property type="entry name" value="GGDEF"/>
    <property type="match status" value="1"/>
</dbReference>
<reference evidence="7" key="1">
    <citation type="submission" date="2022-07" db="EMBL/GenBank/DDBJ databases">
        <title>Characterization of the Novel Bacterium Alteromonas immobilis LMIT006 and Alteromonas gregis LMIT007.</title>
        <authorList>
            <person name="Lin X."/>
        </authorList>
    </citation>
    <scope>NUCLEOTIDE SEQUENCE</scope>
    <source>
        <strain evidence="7">LMIT007</strain>
    </source>
</reference>
<keyword evidence="4" id="KW-0597">Phosphoprotein</keyword>
<dbReference type="PANTHER" id="PTHR45138">
    <property type="entry name" value="REGULATORY COMPONENTS OF SENSORY TRANSDUCTION SYSTEM"/>
    <property type="match status" value="1"/>
</dbReference>
<keyword evidence="8" id="KW-1185">Reference proteome</keyword>
<dbReference type="RefSeq" id="WP_254099544.1">
    <property type="nucleotide sequence ID" value="NZ_JANATA010000006.1"/>
</dbReference>
<feature type="domain" description="GGDEF" evidence="6">
    <location>
        <begin position="164"/>
        <end position="299"/>
    </location>
</feature>
<evidence type="ECO:0000313" key="7">
    <source>
        <dbReference type="EMBL" id="MCP3428339.1"/>
    </source>
</evidence>
<comment type="caution">
    <text evidence="7">The sequence shown here is derived from an EMBL/GenBank/DDBJ whole genome shotgun (WGS) entry which is preliminary data.</text>
</comment>
<organism evidence="7 8">
    <name type="scientific">Opacimonas viscosa</name>
    <dbReference type="NCBI Taxonomy" id="2961944"/>
    <lineage>
        <taxon>Bacteria</taxon>
        <taxon>Pseudomonadati</taxon>
        <taxon>Pseudomonadota</taxon>
        <taxon>Gammaproteobacteria</taxon>
        <taxon>Alteromonadales</taxon>
        <taxon>Alteromonadaceae</taxon>
        <taxon>Opacimonas</taxon>
    </lineage>
</organism>
<dbReference type="SUPFAM" id="SSF55073">
    <property type="entry name" value="Nucleotide cyclase"/>
    <property type="match status" value="1"/>
</dbReference>
<comment type="cofactor">
    <cofactor evidence="1">
        <name>Mg(2+)</name>
        <dbReference type="ChEBI" id="CHEBI:18420"/>
    </cofactor>
</comment>
<dbReference type="InterPro" id="IPR000160">
    <property type="entry name" value="GGDEF_dom"/>
</dbReference>
<dbReference type="SMART" id="SM00267">
    <property type="entry name" value="GGDEF"/>
    <property type="match status" value="1"/>
</dbReference>
<feature type="domain" description="Response regulatory" evidence="5">
    <location>
        <begin position="6"/>
        <end position="121"/>
    </location>
</feature>